<dbReference type="EMBL" id="QGKX02001290">
    <property type="protein sequence ID" value="KAF3536479.1"/>
    <property type="molecule type" value="Genomic_DNA"/>
</dbReference>
<gene>
    <name evidence="1" type="ORF">F2Q69_00021389</name>
</gene>
<proteinExistence type="predicted"/>
<protein>
    <submittedName>
        <fullName evidence="1">Uncharacterized protein</fullName>
    </submittedName>
</protein>
<organism evidence="1 2">
    <name type="scientific">Brassica cretica</name>
    <name type="common">Mustard</name>
    <dbReference type="NCBI Taxonomy" id="69181"/>
    <lineage>
        <taxon>Eukaryota</taxon>
        <taxon>Viridiplantae</taxon>
        <taxon>Streptophyta</taxon>
        <taxon>Embryophyta</taxon>
        <taxon>Tracheophyta</taxon>
        <taxon>Spermatophyta</taxon>
        <taxon>Magnoliopsida</taxon>
        <taxon>eudicotyledons</taxon>
        <taxon>Gunneridae</taxon>
        <taxon>Pentapetalae</taxon>
        <taxon>rosids</taxon>
        <taxon>malvids</taxon>
        <taxon>Brassicales</taxon>
        <taxon>Brassicaceae</taxon>
        <taxon>Brassiceae</taxon>
        <taxon>Brassica</taxon>
    </lineage>
</organism>
<evidence type="ECO:0000313" key="2">
    <source>
        <dbReference type="Proteomes" id="UP000712600"/>
    </source>
</evidence>
<accession>A0A8S9Q1G5</accession>
<evidence type="ECO:0000313" key="1">
    <source>
        <dbReference type="EMBL" id="KAF3536479.1"/>
    </source>
</evidence>
<dbReference type="Proteomes" id="UP000712600">
    <property type="component" value="Unassembled WGS sequence"/>
</dbReference>
<name>A0A8S9Q1G5_BRACR</name>
<dbReference type="AlphaFoldDB" id="A0A8S9Q1G5"/>
<comment type="caution">
    <text evidence="1">The sequence shown here is derived from an EMBL/GenBank/DDBJ whole genome shotgun (WGS) entry which is preliminary data.</text>
</comment>
<reference evidence="1" key="1">
    <citation type="submission" date="2019-12" db="EMBL/GenBank/DDBJ databases">
        <title>Genome sequencing and annotation of Brassica cretica.</title>
        <authorList>
            <person name="Studholme D.J."/>
            <person name="Sarris P."/>
        </authorList>
    </citation>
    <scope>NUCLEOTIDE SEQUENCE</scope>
    <source>
        <strain evidence="1">PFS-109/04</strain>
        <tissue evidence="1">Leaf</tissue>
    </source>
</reference>
<sequence length="117" mass="13350">MMMRRGSEMVIVPSPKPREATVICLIGTSFQTYASLEKMLHKAIFSIQQLKKKGNPTLLLHQNNIISNKIIGHYANKCQTQKPLVTLKNDKVETEPENEELSVPLPLFDEQMSQWRG</sequence>